<dbReference type="Proteomes" id="UP000075604">
    <property type="component" value="Unassembled WGS sequence"/>
</dbReference>
<reference evidence="3 4" key="1">
    <citation type="submission" date="2014-02" db="EMBL/GenBank/DDBJ databases">
        <title>The small core and large imbalanced accessory genome model reveals a collaborative survival strategy of Sorangium cellulosum strains in nature.</title>
        <authorList>
            <person name="Han K."/>
            <person name="Peng R."/>
            <person name="Blom J."/>
            <person name="Li Y.-Z."/>
        </authorList>
    </citation>
    <scope>NUCLEOTIDE SEQUENCE [LARGE SCALE GENOMIC DNA]</scope>
    <source>
        <strain evidence="3 4">So0157-18</strain>
    </source>
</reference>
<dbReference type="Pfam" id="PF13175">
    <property type="entry name" value="AAA_15"/>
    <property type="match status" value="1"/>
</dbReference>
<dbReference type="InterPro" id="IPR041685">
    <property type="entry name" value="AAA_GajA/Old/RecF-like"/>
</dbReference>
<dbReference type="Pfam" id="PF13304">
    <property type="entry name" value="AAA_21"/>
    <property type="match status" value="1"/>
</dbReference>
<dbReference type="PIRSF" id="PIRSF034888">
    <property type="entry name" value="P-loop_UCP034888"/>
    <property type="match status" value="1"/>
</dbReference>
<name>A0A150P7S9_SORCE</name>
<dbReference type="AlphaFoldDB" id="A0A150P7S9"/>
<dbReference type="InterPro" id="IPR014592">
    <property type="entry name" value="P-loop_UCP034888"/>
</dbReference>
<dbReference type="InterPro" id="IPR027417">
    <property type="entry name" value="P-loop_NTPase"/>
</dbReference>
<accession>A0A150P7S9</accession>
<evidence type="ECO:0000313" key="4">
    <source>
        <dbReference type="Proteomes" id="UP000075604"/>
    </source>
</evidence>
<evidence type="ECO:0000313" key="3">
    <source>
        <dbReference type="EMBL" id="KYF51764.1"/>
    </source>
</evidence>
<dbReference type="GO" id="GO:0005524">
    <property type="term" value="F:ATP binding"/>
    <property type="evidence" value="ECO:0007669"/>
    <property type="project" value="InterPro"/>
</dbReference>
<dbReference type="PANTHER" id="PTHR43581">
    <property type="entry name" value="ATP/GTP PHOSPHATASE"/>
    <property type="match status" value="1"/>
</dbReference>
<gene>
    <name evidence="3" type="ORF">BE04_43670</name>
</gene>
<feature type="domain" description="Endonuclease GajA/Old nuclease/RecF-like AAA" evidence="1">
    <location>
        <begin position="15"/>
        <end position="102"/>
    </location>
</feature>
<evidence type="ECO:0000259" key="2">
    <source>
        <dbReference type="Pfam" id="PF13304"/>
    </source>
</evidence>
<dbReference type="GO" id="GO:0016887">
    <property type="term" value="F:ATP hydrolysis activity"/>
    <property type="evidence" value="ECO:0007669"/>
    <property type="project" value="InterPro"/>
</dbReference>
<protein>
    <recommendedName>
        <fullName evidence="5">ATPase AAA-type core domain-containing protein</fullName>
    </recommendedName>
</protein>
<dbReference type="InterPro" id="IPR051396">
    <property type="entry name" value="Bact_Antivir_Def_Nuclease"/>
</dbReference>
<feature type="domain" description="ATPase AAA-type core" evidence="2">
    <location>
        <begin position="314"/>
        <end position="385"/>
    </location>
</feature>
<dbReference type="EMBL" id="JELX01003618">
    <property type="protein sequence ID" value="KYF51764.1"/>
    <property type="molecule type" value="Genomic_DNA"/>
</dbReference>
<proteinExistence type="predicted"/>
<dbReference type="SUPFAM" id="SSF52540">
    <property type="entry name" value="P-loop containing nucleoside triphosphate hydrolases"/>
    <property type="match status" value="1"/>
</dbReference>
<dbReference type="InterPro" id="IPR003959">
    <property type="entry name" value="ATPase_AAA_core"/>
</dbReference>
<comment type="caution">
    <text evidence="3">The sequence shown here is derived from an EMBL/GenBank/DDBJ whole genome shotgun (WGS) entry which is preliminary data.</text>
</comment>
<sequence length="455" mass="50166">MAKTKEKRAEKPPQITSVFVGGFKSLRDRTEIALRPLTLLAGRNSSGKSSVMQALLLLKQTLEAPFDPGPLRLDGPNVRFSDVEQLFWRGARKGDTAQEFSIGFRGLDWSHGPRLGSRQELSVVFRRGDRPHDIALDRLEFEDLDAFPKHQGILRENMSARELRALNKRSRLATPVNPSIKLQLAVQRNRCFLAVTLTGPGGFDWGYLLPPQWLGPAVPGHIERMIHLPGLRGNPERSYPLTEVGRSFPGNFHHYTASVIASWQELDDVRQRKLGEYLALLGLSWKAEARRIDATHVEVRVGRLPSPAPGGANDLVNVADVGVGVSQTLPLLVALLSADPGQIIYVEQPEIHLHPRAQVALARCLLDAAERGVIVVVETHSNLLLKGVQLEVARGADPKLVKLHWFARDKAGATQVTTADLDQQGAFGDWPEDFADVELDVESSYLRASLRAAGA</sequence>
<evidence type="ECO:0000259" key="1">
    <source>
        <dbReference type="Pfam" id="PF13175"/>
    </source>
</evidence>
<organism evidence="3 4">
    <name type="scientific">Sorangium cellulosum</name>
    <name type="common">Polyangium cellulosum</name>
    <dbReference type="NCBI Taxonomy" id="56"/>
    <lineage>
        <taxon>Bacteria</taxon>
        <taxon>Pseudomonadati</taxon>
        <taxon>Myxococcota</taxon>
        <taxon>Polyangia</taxon>
        <taxon>Polyangiales</taxon>
        <taxon>Polyangiaceae</taxon>
        <taxon>Sorangium</taxon>
    </lineage>
</organism>
<evidence type="ECO:0008006" key="5">
    <source>
        <dbReference type="Google" id="ProtNLM"/>
    </source>
</evidence>
<dbReference type="Gene3D" id="3.40.50.300">
    <property type="entry name" value="P-loop containing nucleotide triphosphate hydrolases"/>
    <property type="match status" value="1"/>
</dbReference>
<dbReference type="PANTHER" id="PTHR43581:SF2">
    <property type="entry name" value="EXCINUCLEASE ATPASE SUBUNIT"/>
    <property type="match status" value="1"/>
</dbReference>